<feature type="transmembrane region" description="Helical" evidence="1">
    <location>
        <begin position="54"/>
        <end position="76"/>
    </location>
</feature>
<protein>
    <submittedName>
        <fullName evidence="2">Uncharacterized protein</fullName>
    </submittedName>
</protein>
<comment type="caution">
    <text evidence="2">The sequence shown here is derived from an EMBL/GenBank/DDBJ whole genome shotgun (WGS) entry which is preliminary data.</text>
</comment>
<keyword evidence="3" id="KW-1185">Reference proteome</keyword>
<dbReference type="EMBL" id="RPFZ01000001">
    <property type="protein sequence ID" value="RPF71497.1"/>
    <property type="molecule type" value="Genomic_DNA"/>
</dbReference>
<dbReference type="AlphaFoldDB" id="A0A3N5CSD4"/>
<evidence type="ECO:0000313" key="2">
    <source>
        <dbReference type="EMBL" id="RPF71497.1"/>
    </source>
</evidence>
<proteinExistence type="predicted"/>
<gene>
    <name evidence="2" type="ORF">EG799_07625</name>
</gene>
<reference evidence="2 3" key="1">
    <citation type="submission" date="2018-11" db="EMBL/GenBank/DDBJ databases">
        <title>Erythrobacter spongiae sp. nov., isolated from a marine sponge.</title>
        <authorList>
            <person name="Zhuang L."/>
            <person name="Luo L."/>
        </authorList>
    </citation>
    <scope>NUCLEOTIDE SEQUENCE [LARGE SCALE GENOMIC DNA]</scope>
    <source>
        <strain evidence="2 3">HN-E23</strain>
    </source>
</reference>
<evidence type="ECO:0000313" key="3">
    <source>
        <dbReference type="Proteomes" id="UP000275232"/>
    </source>
</evidence>
<keyword evidence="1" id="KW-1133">Transmembrane helix</keyword>
<keyword evidence="1" id="KW-0472">Membrane</keyword>
<dbReference type="OrthoDB" id="7509246at2"/>
<dbReference type="Proteomes" id="UP000275232">
    <property type="component" value="Unassembled WGS sequence"/>
</dbReference>
<organism evidence="2 3">
    <name type="scientific">Aurantiacibacter spongiae</name>
    <dbReference type="NCBI Taxonomy" id="2488860"/>
    <lineage>
        <taxon>Bacteria</taxon>
        <taxon>Pseudomonadati</taxon>
        <taxon>Pseudomonadota</taxon>
        <taxon>Alphaproteobacteria</taxon>
        <taxon>Sphingomonadales</taxon>
        <taxon>Erythrobacteraceae</taxon>
        <taxon>Aurantiacibacter</taxon>
    </lineage>
</organism>
<sequence length="137" mass="14251">MRRRSGPRPLAIHLFAALFLAQGLIAFGAAMTDLPAYAAWYVSHLPVPAPGRDAAIVLASARLTIAAIPVALVWLLAVRFARWFVAAVALARLASAPVAIADGTASGAWWASLALALFAAVCLFTPAAAAWFAGGRE</sequence>
<name>A0A3N5CSD4_9SPHN</name>
<keyword evidence="1" id="KW-0812">Transmembrane</keyword>
<feature type="transmembrane region" description="Helical" evidence="1">
    <location>
        <begin position="107"/>
        <end position="133"/>
    </location>
</feature>
<dbReference type="RefSeq" id="WP_123880010.1">
    <property type="nucleotide sequence ID" value="NZ_RPFZ01000001.1"/>
</dbReference>
<accession>A0A3N5CSD4</accession>
<evidence type="ECO:0000256" key="1">
    <source>
        <dbReference type="SAM" id="Phobius"/>
    </source>
</evidence>
<feature type="transmembrane region" description="Helical" evidence="1">
    <location>
        <begin position="83"/>
        <end position="101"/>
    </location>
</feature>